<dbReference type="Pfam" id="PF04158">
    <property type="entry name" value="Sof1"/>
    <property type="match status" value="1"/>
</dbReference>
<feature type="compositionally biased region" description="Polar residues" evidence="8">
    <location>
        <begin position="66"/>
        <end position="77"/>
    </location>
</feature>
<dbReference type="CDD" id="cd00200">
    <property type="entry name" value="WD40"/>
    <property type="match status" value="1"/>
</dbReference>
<evidence type="ECO:0000256" key="8">
    <source>
        <dbReference type="SAM" id="MobiDB-lite"/>
    </source>
</evidence>
<evidence type="ECO:0000313" key="10">
    <source>
        <dbReference type="EMBL" id="THW86737.1"/>
    </source>
</evidence>
<reference evidence="10 11" key="1">
    <citation type="submission" date="2018-10" db="EMBL/GenBank/DDBJ databases">
        <title>Fifty Aureobasidium pullulans genomes reveal a recombining polyextremotolerant generalist.</title>
        <authorList>
            <person name="Gostincar C."/>
            <person name="Turk M."/>
            <person name="Zajc J."/>
            <person name="Gunde-Cimerman N."/>
        </authorList>
    </citation>
    <scope>NUCLEOTIDE SEQUENCE [LARGE SCALE GENOMIC DNA]</scope>
    <source>
        <strain evidence="10 11">EXF-10507</strain>
    </source>
</reference>
<proteinExistence type="inferred from homology"/>
<dbReference type="InterPro" id="IPR051733">
    <property type="entry name" value="WD_repeat_DCAF13/WDSOF1"/>
</dbReference>
<feature type="compositionally biased region" description="Polar residues" evidence="8">
    <location>
        <begin position="366"/>
        <end position="378"/>
    </location>
</feature>
<feature type="compositionally biased region" description="Acidic residues" evidence="8">
    <location>
        <begin position="40"/>
        <end position="50"/>
    </location>
</feature>
<feature type="repeat" description="WD" evidence="7">
    <location>
        <begin position="1636"/>
        <end position="1677"/>
    </location>
</feature>
<dbReference type="PRINTS" id="PR00320">
    <property type="entry name" value="GPROTEINBRPT"/>
</dbReference>
<evidence type="ECO:0000256" key="2">
    <source>
        <dbReference type="ARBA" id="ARBA00005649"/>
    </source>
</evidence>
<dbReference type="InterPro" id="IPR015943">
    <property type="entry name" value="WD40/YVTN_repeat-like_dom_sf"/>
</dbReference>
<keyword evidence="5" id="KW-0539">Nucleus</keyword>
<feature type="compositionally biased region" description="Polar residues" evidence="8">
    <location>
        <begin position="182"/>
        <end position="198"/>
    </location>
</feature>
<dbReference type="InterPro" id="IPR036322">
    <property type="entry name" value="WD40_repeat_dom_sf"/>
</dbReference>
<protein>
    <submittedName>
        <fullName evidence="10">WD40 repeat-like protein</fullName>
    </submittedName>
</protein>
<dbReference type="EMBL" id="QZAR01000142">
    <property type="protein sequence ID" value="THW86737.1"/>
    <property type="molecule type" value="Genomic_DNA"/>
</dbReference>
<dbReference type="Gene3D" id="2.130.10.10">
    <property type="entry name" value="YVTN repeat-like/Quinoprotein amine dehydrogenase"/>
    <property type="match status" value="3"/>
</dbReference>
<dbReference type="SUPFAM" id="SSF50978">
    <property type="entry name" value="WD40 repeat-like"/>
    <property type="match status" value="2"/>
</dbReference>
<comment type="similarity">
    <text evidence="2">Belongs to the WD repeat DCAF13/WDSOF1 family.</text>
</comment>
<dbReference type="InterPro" id="IPR001680">
    <property type="entry name" value="WD40_rpt"/>
</dbReference>
<evidence type="ECO:0000256" key="6">
    <source>
        <dbReference type="ARBA" id="ARBA00023274"/>
    </source>
</evidence>
<feature type="repeat" description="WD" evidence="7">
    <location>
        <begin position="1593"/>
        <end position="1634"/>
    </location>
</feature>
<dbReference type="FunFam" id="2.130.10.10:FF:000657">
    <property type="entry name" value="U3 small nucleolar RNA associated protein"/>
    <property type="match status" value="1"/>
</dbReference>
<organism evidence="10 11">
    <name type="scientific">Aureobasidium pullulans</name>
    <name type="common">Black yeast</name>
    <name type="synonym">Pullularia pullulans</name>
    <dbReference type="NCBI Taxonomy" id="5580"/>
    <lineage>
        <taxon>Eukaryota</taxon>
        <taxon>Fungi</taxon>
        <taxon>Dikarya</taxon>
        <taxon>Ascomycota</taxon>
        <taxon>Pezizomycotina</taxon>
        <taxon>Dothideomycetes</taxon>
        <taxon>Dothideomycetidae</taxon>
        <taxon>Dothideales</taxon>
        <taxon>Saccotheciaceae</taxon>
        <taxon>Aureobasidium</taxon>
    </lineage>
</organism>
<evidence type="ECO:0000256" key="4">
    <source>
        <dbReference type="ARBA" id="ARBA00022737"/>
    </source>
</evidence>
<comment type="caution">
    <text evidence="10">The sequence shown here is derived from an EMBL/GenBank/DDBJ whole genome shotgun (WGS) entry which is preliminary data.</text>
</comment>
<dbReference type="PROSITE" id="PS50294">
    <property type="entry name" value="WD_REPEATS_REGION"/>
    <property type="match status" value="3"/>
</dbReference>
<evidence type="ECO:0000256" key="3">
    <source>
        <dbReference type="ARBA" id="ARBA00022574"/>
    </source>
</evidence>
<feature type="region of interest" description="Disordered" evidence="8">
    <location>
        <begin position="1"/>
        <end position="443"/>
    </location>
</feature>
<feature type="compositionally biased region" description="Polar residues" evidence="8">
    <location>
        <begin position="386"/>
        <end position="396"/>
    </location>
</feature>
<dbReference type="PROSITE" id="PS50082">
    <property type="entry name" value="WD_REPEATS_2"/>
    <property type="match status" value="4"/>
</dbReference>
<dbReference type="GO" id="GO:0000462">
    <property type="term" value="P:maturation of SSU-rRNA from tricistronic rRNA transcript (SSU-rRNA, 5.8S rRNA, LSU-rRNA)"/>
    <property type="evidence" value="ECO:0007669"/>
    <property type="project" value="TreeGrafter"/>
</dbReference>
<dbReference type="PANTHER" id="PTHR22851:SF0">
    <property type="entry name" value="DDB1- AND CUL4-ASSOCIATED FACTOR 13"/>
    <property type="match status" value="1"/>
</dbReference>
<feature type="compositionally biased region" description="Basic and acidic residues" evidence="8">
    <location>
        <begin position="1717"/>
        <end position="1754"/>
    </location>
</feature>
<dbReference type="InterPro" id="IPR007287">
    <property type="entry name" value="Sof1"/>
</dbReference>
<evidence type="ECO:0000256" key="1">
    <source>
        <dbReference type="ARBA" id="ARBA00004604"/>
    </source>
</evidence>
<feature type="compositionally biased region" description="Low complexity" evidence="8">
    <location>
        <begin position="424"/>
        <end position="438"/>
    </location>
</feature>
<dbReference type="GO" id="GO:0032040">
    <property type="term" value="C:small-subunit processome"/>
    <property type="evidence" value="ECO:0007669"/>
    <property type="project" value="TreeGrafter"/>
</dbReference>
<name>A0A4V4IUT6_AURPU</name>
<evidence type="ECO:0000259" key="9">
    <source>
        <dbReference type="Pfam" id="PF04158"/>
    </source>
</evidence>
<feature type="compositionally biased region" description="Basic and acidic residues" evidence="8">
    <location>
        <begin position="305"/>
        <end position="320"/>
    </location>
</feature>
<feature type="repeat" description="WD" evidence="7">
    <location>
        <begin position="1005"/>
        <end position="1037"/>
    </location>
</feature>
<accession>A0A4V4IUT6</accession>
<feature type="compositionally biased region" description="Low complexity" evidence="8">
    <location>
        <begin position="219"/>
        <end position="233"/>
    </location>
</feature>
<evidence type="ECO:0000256" key="7">
    <source>
        <dbReference type="PROSITE-ProRule" id="PRU00221"/>
    </source>
</evidence>
<dbReference type="InterPro" id="IPR020472">
    <property type="entry name" value="WD40_PAC1"/>
</dbReference>
<feature type="compositionally biased region" description="Low complexity" evidence="8">
    <location>
        <begin position="123"/>
        <end position="151"/>
    </location>
</feature>
<feature type="compositionally biased region" description="Polar residues" evidence="8">
    <location>
        <begin position="166"/>
        <end position="175"/>
    </location>
</feature>
<feature type="region of interest" description="Disordered" evidence="8">
    <location>
        <begin position="1711"/>
        <end position="1760"/>
    </location>
</feature>
<keyword evidence="3 7" id="KW-0853">WD repeat</keyword>
<feature type="compositionally biased region" description="Polar residues" evidence="8">
    <location>
        <begin position="337"/>
        <end position="352"/>
    </location>
</feature>
<dbReference type="Pfam" id="PF00400">
    <property type="entry name" value="WD40"/>
    <property type="match status" value="7"/>
</dbReference>
<dbReference type="Proteomes" id="UP000304928">
    <property type="component" value="Unassembled WGS sequence"/>
</dbReference>
<feature type="repeat" description="WD" evidence="7">
    <location>
        <begin position="1376"/>
        <end position="1418"/>
    </location>
</feature>
<evidence type="ECO:0000256" key="5">
    <source>
        <dbReference type="ARBA" id="ARBA00023242"/>
    </source>
</evidence>
<evidence type="ECO:0000313" key="11">
    <source>
        <dbReference type="Proteomes" id="UP000304928"/>
    </source>
</evidence>
<keyword evidence="4" id="KW-0677">Repeat</keyword>
<feature type="domain" description="Sof1-like protein" evidence="9">
    <location>
        <begin position="1669"/>
        <end position="1755"/>
    </location>
</feature>
<keyword evidence="6" id="KW-0687">Ribonucleoprotein</keyword>
<comment type="subcellular location">
    <subcellularLocation>
        <location evidence="1">Nucleus</location>
        <location evidence="1">Nucleolus</location>
    </subcellularLocation>
</comment>
<gene>
    <name evidence="10" type="ORF">D6D15_07170</name>
</gene>
<dbReference type="PANTHER" id="PTHR22851">
    <property type="entry name" value="U3 SMALL NUCLEOLAR RNA U3 SNORNA ASSOCIATED PROTEIN"/>
    <property type="match status" value="1"/>
</dbReference>
<dbReference type="SMART" id="SM00320">
    <property type="entry name" value="WD40"/>
    <property type="match status" value="11"/>
</dbReference>
<dbReference type="FunFam" id="2.130.10.10:FF:000743">
    <property type="entry name" value="U3 small nucleolar RNA associated protein"/>
    <property type="match status" value="1"/>
</dbReference>
<sequence length="1760" mass="195156">MAQRGRVVIDLSEDSPPPPELESHKAQPAKVPDTRFITPSDDDNDDDSDDGVMFLWGTRKQRHDTNVSNTLKSNLPTNVLDGKKDVTKPAPTQPNISRPLGPLPNAQKPTKSSLVPPRSSFVPSLQQQPRPHSQPQPQSQSGPAPQNQTQPRPQPWPAAPPDGRESSVSIANPSTKLFLASLSRSRATPSASIPQQLNLPPGATPLPSTSSIPPAHSHFSLPPQFSRPSRPSSAHAGLDSQAHAPPPGSSGKSMGLAPSQPVELFELSSAPAPAPAIPALKHPALPPTLPSRVASDPPPTVLPEEISRGRNGDTSAEHARNNNLSQSIGLKPAPAAPSSSKHVSRTLASLSYPSEPRQPRKESEAAPTSSKTSTSLVTQPPEPSQKRTLPAQQQATLPLKPAVNNAVDPGSPFSDDSFVTAVGSSSSVASKPASKSSPRIGKRKMEVIEIDDDEPLKRLRRTRSSAARPKSPGVLVQPDSVMGSVEVDTHDQFTFPRDITKIKPFKNRFGQPFTLEEDALVRHLKEVKKIPWKDFERFFPGRKWPSMQSRYSKVLSKLTVRPSGLVPLSLSASTREKPQREIPRPTREVLRPARELRGTHHVHANSVDSSSIRQKAEEEIMDDPYRCRRVTHPLNYLIRHREIGATRGRQWPRKIHAGFKDLAYNSMGVQAHMDNASGDVSTVAWSPDGKFFAAGAVAVADRQTIDHSKPRNLVIGSAATQTAKELPQHTIKHMLPDGRQKDAFATVQLVAWSPDSKYMYSVGIDRRLHRYKVGESPLETTLVDTVEHPASVDFLSVSNNGLVATGCASADAGAIRVLAYDDENATSKAVRLSGTVQSRKTPSALKWGTAHNHQNYLLAGFSREVEVRYAEDDNRDKEGEVALWDMNTQQRLETDASNKNIFDLAWNPNPSSGSSIFAVASGTFGHVSHGIESVVRLYSPRQNRAQHTMELDCPAWDINDVIYSPHDSNLIAVGSTEGRVYIWDVRYTKHGQSPLSTLRHEETVAVEMDTGIRFLSWGSERNRLYSGSSDGVVKCWDPYRHDSDKEVRDVVRLSSSVMSGAFSPDFSHLLLGEAGARLNLLSVGKDGARFDQRTTPRFKVDEAPLKEEAASGALDCQKMFDTEALEIKPAGTMPFRQVVQGPNYNGPYRSDSEAVKLREKAGKFQEKVLRSLRRRNKQTRKSGHQDTEACSLDCGFIPLPDDYDAPEKWLSERIPDDIWDWIRAKGPMAEFACFRCGKAATITSRARTIECVACGTTWKTGALGYEVIEQTKTGVSGFKSEEEETESVDDLCDSEDEVERFRELSIDSDTAAFIMKIKALTRTASQQQTPGTSVQRQTRNLDPALHPFERAREYTRALNATKMDRMFAQPFLAQLGRGHVDGVYTMAKDPNSLERFASGSGDGVVKVWDLTTREEIWQAQAHENIVKGMTWTHDKKLLSCGSDRSIKMYDPYNQAGNAAPLSTYLGPAAFTSITKHRTEPAVAAASSVISIYDLNRPNSAPLQTLQWPNSIDTITALKFNQTETSILASTATDRSLIFYDMRTSSPLHKSVLTLASNAISWNPMEAFNLAVANEDHNIYIFDMRNLKRALNVLKDHVAAVMDVEFSPTGEELVSASYDRSVRLWKRNDGHSRDVYHTKRMQRVFSAAWTPDNNYILSGSDDGNIRLWRARASERQGVKSARQRQQLEYDRALVERYKHMPEIRRIHRHRHLPKQVKKAGEIKGEELQAIKRREENERKHSSKGDTKRRSEREKMVLQTEQ</sequence>